<dbReference type="GeneID" id="94424664"/>
<feature type="coiled-coil region" evidence="8">
    <location>
        <begin position="549"/>
        <end position="607"/>
    </location>
</feature>
<evidence type="ECO:0000256" key="2">
    <source>
        <dbReference type="ARBA" id="ARBA00022737"/>
    </source>
</evidence>
<evidence type="ECO:0000256" key="5">
    <source>
        <dbReference type="ARBA" id="ARBA00023186"/>
    </source>
</evidence>
<dbReference type="InterPro" id="IPR036628">
    <property type="entry name" value="Clp_N_dom_sf"/>
</dbReference>
<dbReference type="Gene3D" id="1.10.8.60">
    <property type="match status" value="1"/>
</dbReference>
<gene>
    <name evidence="10" type="ORF">CSUI_001247</name>
</gene>
<evidence type="ECO:0000313" key="10">
    <source>
        <dbReference type="EMBL" id="PHJ24895.1"/>
    </source>
</evidence>
<dbReference type="InterPro" id="IPR041546">
    <property type="entry name" value="ClpA/ClpB_AAA_lid"/>
</dbReference>
<dbReference type="InterPro" id="IPR003593">
    <property type="entry name" value="AAA+_ATPase"/>
</dbReference>
<dbReference type="FunFam" id="3.40.50.300:FF:000025">
    <property type="entry name" value="ATP-dependent Clp protease subunit"/>
    <property type="match status" value="1"/>
</dbReference>
<dbReference type="RefSeq" id="XP_067926567.1">
    <property type="nucleotide sequence ID" value="XM_068061453.1"/>
</dbReference>
<dbReference type="SUPFAM" id="SSF81923">
    <property type="entry name" value="Double Clp-N motif"/>
    <property type="match status" value="1"/>
</dbReference>
<dbReference type="AlphaFoldDB" id="A0A2C6LCX8"/>
<keyword evidence="3 7" id="KW-0547">Nucleotide-binding</keyword>
<dbReference type="OrthoDB" id="47330at2759"/>
<accession>A0A2C6LCX8</accession>
<dbReference type="Pfam" id="PF17871">
    <property type="entry name" value="AAA_lid_9"/>
    <property type="match status" value="1"/>
</dbReference>
<keyword evidence="4 7" id="KW-0067">ATP-binding</keyword>
<organism evidence="10 11">
    <name type="scientific">Cystoisospora suis</name>
    <dbReference type="NCBI Taxonomy" id="483139"/>
    <lineage>
        <taxon>Eukaryota</taxon>
        <taxon>Sar</taxon>
        <taxon>Alveolata</taxon>
        <taxon>Apicomplexa</taxon>
        <taxon>Conoidasida</taxon>
        <taxon>Coccidia</taxon>
        <taxon>Eucoccidiorida</taxon>
        <taxon>Eimeriorina</taxon>
        <taxon>Sarcocystidae</taxon>
        <taxon>Cystoisospora</taxon>
    </lineage>
</organism>
<dbReference type="PANTHER" id="PTHR11638:SF18">
    <property type="entry name" value="HEAT SHOCK PROTEIN 104"/>
    <property type="match status" value="1"/>
</dbReference>
<dbReference type="GO" id="GO:0034605">
    <property type="term" value="P:cellular response to heat"/>
    <property type="evidence" value="ECO:0007669"/>
    <property type="project" value="TreeGrafter"/>
</dbReference>
<comment type="similarity">
    <text evidence="1 7">Belongs to the ClpA/ClpB family.</text>
</comment>
<dbReference type="PROSITE" id="PS00870">
    <property type="entry name" value="CLPAB_1"/>
    <property type="match status" value="1"/>
</dbReference>
<evidence type="ECO:0000256" key="1">
    <source>
        <dbReference type="ARBA" id="ARBA00008675"/>
    </source>
</evidence>
<dbReference type="InterPro" id="IPR019489">
    <property type="entry name" value="Clp_ATPase_C"/>
</dbReference>
<evidence type="ECO:0000256" key="3">
    <source>
        <dbReference type="ARBA" id="ARBA00022741"/>
    </source>
</evidence>
<dbReference type="GO" id="GO:0016887">
    <property type="term" value="F:ATP hydrolysis activity"/>
    <property type="evidence" value="ECO:0007669"/>
    <property type="project" value="InterPro"/>
</dbReference>
<evidence type="ECO:0000256" key="7">
    <source>
        <dbReference type="RuleBase" id="RU004432"/>
    </source>
</evidence>
<dbReference type="Proteomes" id="UP000221165">
    <property type="component" value="Unassembled WGS sequence"/>
</dbReference>
<dbReference type="Gene3D" id="3.40.50.300">
    <property type="entry name" value="P-loop containing nucleotide triphosphate hydrolases"/>
    <property type="match status" value="3"/>
</dbReference>
<dbReference type="CDD" id="cd19499">
    <property type="entry name" value="RecA-like_ClpB_Hsp104-like"/>
    <property type="match status" value="1"/>
</dbReference>
<dbReference type="SMART" id="SM01086">
    <property type="entry name" value="ClpB_D2-small"/>
    <property type="match status" value="1"/>
</dbReference>
<keyword evidence="2 6" id="KW-0677">Repeat</keyword>
<name>A0A2C6LCX8_9APIC</name>
<reference evidence="10 11" key="1">
    <citation type="journal article" date="2017" name="Int. J. Parasitol.">
        <title>The genome of the protozoan parasite Cystoisospora suis and a reverse vaccinology approach to identify vaccine candidates.</title>
        <authorList>
            <person name="Palmieri N."/>
            <person name="Shrestha A."/>
            <person name="Ruttkowski B."/>
            <person name="Beck T."/>
            <person name="Vogl C."/>
            <person name="Tomley F."/>
            <person name="Blake D.P."/>
            <person name="Joachim A."/>
        </authorList>
    </citation>
    <scope>NUCLEOTIDE SEQUENCE [LARGE SCALE GENOMIC DNA]</scope>
    <source>
        <strain evidence="10 11">Wien I</strain>
    </source>
</reference>
<keyword evidence="11" id="KW-1185">Reference proteome</keyword>
<dbReference type="Pfam" id="PF02861">
    <property type="entry name" value="Clp_N"/>
    <property type="match status" value="1"/>
</dbReference>
<dbReference type="InterPro" id="IPR001270">
    <property type="entry name" value="ClpA/B"/>
</dbReference>
<dbReference type="GO" id="GO:0005524">
    <property type="term" value="F:ATP binding"/>
    <property type="evidence" value="ECO:0007669"/>
    <property type="project" value="UniProtKB-KW"/>
</dbReference>
<evidence type="ECO:0000256" key="6">
    <source>
        <dbReference type="PROSITE-ProRule" id="PRU01251"/>
    </source>
</evidence>
<dbReference type="FunFam" id="3.40.50.300:FF:000120">
    <property type="entry name" value="ATP-dependent chaperone ClpB"/>
    <property type="match status" value="1"/>
</dbReference>
<dbReference type="InterPro" id="IPR028299">
    <property type="entry name" value="ClpA/B_CS2"/>
</dbReference>
<dbReference type="PANTHER" id="PTHR11638">
    <property type="entry name" value="ATP-DEPENDENT CLP PROTEASE"/>
    <property type="match status" value="1"/>
</dbReference>
<dbReference type="InterPro" id="IPR004176">
    <property type="entry name" value="Clp_R_N"/>
</dbReference>
<evidence type="ECO:0000313" key="11">
    <source>
        <dbReference type="Proteomes" id="UP000221165"/>
    </source>
</evidence>
<dbReference type="Pfam" id="PF00004">
    <property type="entry name" value="AAA"/>
    <property type="match status" value="1"/>
</dbReference>
<dbReference type="PROSITE" id="PS51903">
    <property type="entry name" value="CLP_R"/>
    <property type="match status" value="1"/>
</dbReference>
<dbReference type="VEuPathDB" id="ToxoDB:CSUI_001247"/>
<dbReference type="FunFam" id="3.40.50.300:FF:000010">
    <property type="entry name" value="Chaperone clpB 1, putative"/>
    <property type="match status" value="1"/>
</dbReference>
<dbReference type="InterPro" id="IPR018368">
    <property type="entry name" value="ClpA/B_CS1"/>
</dbReference>
<dbReference type="Pfam" id="PF10431">
    <property type="entry name" value="ClpB_D2-small"/>
    <property type="match status" value="1"/>
</dbReference>
<keyword evidence="8" id="KW-0175">Coiled coil</keyword>
<keyword evidence="5 7" id="KW-0143">Chaperone</keyword>
<dbReference type="EMBL" id="MIGC01000491">
    <property type="protein sequence ID" value="PHJ24895.1"/>
    <property type="molecule type" value="Genomic_DNA"/>
</dbReference>
<dbReference type="PROSITE" id="PS00871">
    <property type="entry name" value="CLPAB_2"/>
    <property type="match status" value="1"/>
</dbReference>
<dbReference type="Gene3D" id="1.10.1780.10">
    <property type="entry name" value="Clp, N-terminal domain"/>
    <property type="match status" value="1"/>
</dbReference>
<feature type="domain" description="Clp R" evidence="9">
    <location>
        <begin position="112"/>
        <end position="256"/>
    </location>
</feature>
<evidence type="ECO:0000259" key="9">
    <source>
        <dbReference type="PROSITE" id="PS51903"/>
    </source>
</evidence>
<dbReference type="SUPFAM" id="SSF52540">
    <property type="entry name" value="P-loop containing nucleoside triphosphate hydrolases"/>
    <property type="match status" value="2"/>
</dbReference>
<evidence type="ECO:0000256" key="4">
    <source>
        <dbReference type="ARBA" id="ARBA00022840"/>
    </source>
</evidence>
<evidence type="ECO:0000256" key="8">
    <source>
        <dbReference type="SAM" id="Coils"/>
    </source>
</evidence>
<dbReference type="InterPro" id="IPR003959">
    <property type="entry name" value="ATPase_AAA_core"/>
</dbReference>
<protein>
    <submittedName>
        <fullName evidence="10">Chaperone protein</fullName>
    </submittedName>
</protein>
<comment type="caution">
    <text evidence="10">The sequence shown here is derived from an EMBL/GenBank/DDBJ whole genome shotgun (WGS) entry which is preliminary data.</text>
</comment>
<dbReference type="InterPro" id="IPR027417">
    <property type="entry name" value="P-loop_NTPase"/>
</dbReference>
<dbReference type="PRINTS" id="PR00300">
    <property type="entry name" value="CLPPROTEASEA"/>
</dbReference>
<dbReference type="GO" id="GO:0005737">
    <property type="term" value="C:cytoplasm"/>
    <property type="evidence" value="ECO:0007669"/>
    <property type="project" value="TreeGrafter"/>
</dbReference>
<dbReference type="SMART" id="SM00382">
    <property type="entry name" value="AAA"/>
    <property type="match status" value="2"/>
</dbReference>
<dbReference type="Pfam" id="PF07724">
    <property type="entry name" value="AAA_2"/>
    <property type="match status" value="1"/>
</dbReference>
<dbReference type="CDD" id="cd00009">
    <property type="entry name" value="AAA"/>
    <property type="match status" value="1"/>
</dbReference>
<dbReference type="InterPro" id="IPR050130">
    <property type="entry name" value="ClpA_ClpB"/>
</dbReference>
<sequence length="1013" mass="112271">MKSFRTCKHLPMLSRGNWLAKPAELLGERLLSRSCSATARKRSHLNPSGIVGVNRRYGVIPDRVYGTCEWMKANVRACRLGVCGHGEFPGIAVAGQVRLLSSVASSGFSVKGEDYTDRALEALASMVSLAQEYNPPTVESDLLVLALLNQGEDGLFTRIMKQAGADLVKLRSGLMDLLRRQPKVAPGGTRSLGPVLQKVLSSANGLRLQWQDEYISVEHLTAALADEDTRFLEKYLKESNLTANDIRQAIKAIRGTRRVTTKTPETSYQSLRKYGRDLTAAAAANDLDPVIGRDKEIRRVIQILSRRTKNNPIILGDPGVGKTAIAEGLAQRIVSGDVPDTLVGRQLISLDLGALLAGAKMRGEFEERLKSVIKEVQESSGQIILFIDEIHMVVGAGSVGDSGMDAGNILKPMLARGELRCIGATTLDEYRKYVERDKALERRFQVVYVEEPRVEDALSILRGLKERYEMHHGVSIRDSALVAACMLSHRYIQDRYLPDKAIDLVDEAASTLKIEVSSKPTRLDEIDRKLMQLEMEKISIVSDMKGGQDAAEQQRLQALEKKMADLKEEQSRMNAIWEQERAEIAKIADLKQEIDEAKLEQLKAEREYNLNKAAQIRYGKIPELTAKLSKLEAEAKREDLSSARLLRDTVTAEDIAHVVGSWTGIPVSRLVEGEREKLLNLERALNERVIAQEQGVRAVAEAIQRSRAGLCDPNRPIASLVFLGPTGVGKTELCKALAGQLFDTEEALIRFDMSEYMEKHSTARLIGAPPGYVGFDKGGQLTEAVRRRPYAVVLFDEMEKAHPEVSNIFLQILEDGILTDSQGHTVTFKNCIIIFTSNLGSELLLQLDSNDDPAVVRRSLMELVKARLRPELVNRMDEFVIFNPLSESNLLGIFDLELAKLQKRLTDRRVILSVSNSAKEEIVKGAYDPNFGARPLRRAVQHSLETPLARLILSALIENNRTVGVVTAQEGVPTGGEELIDTKIPDPLRFFRYPKIGKIEQVSPVSASTDVSA</sequence>
<proteinExistence type="inferred from homology"/>